<feature type="compositionally biased region" description="Low complexity" evidence="2">
    <location>
        <begin position="18"/>
        <end position="32"/>
    </location>
</feature>
<feature type="compositionally biased region" description="Basic and acidic residues" evidence="2">
    <location>
        <begin position="164"/>
        <end position="180"/>
    </location>
</feature>
<dbReference type="GO" id="GO:0003824">
    <property type="term" value="F:catalytic activity"/>
    <property type="evidence" value="ECO:0007669"/>
    <property type="project" value="InterPro"/>
</dbReference>
<evidence type="ECO:0000313" key="4">
    <source>
        <dbReference type="EMBL" id="KAJ3424043.1"/>
    </source>
</evidence>
<evidence type="ECO:0000259" key="3">
    <source>
        <dbReference type="Pfam" id="PF03372"/>
    </source>
</evidence>
<dbReference type="AlphaFoldDB" id="A0AAV7Y2R4"/>
<feature type="compositionally biased region" description="Low complexity" evidence="2">
    <location>
        <begin position="205"/>
        <end position="226"/>
    </location>
</feature>
<dbReference type="Gene3D" id="3.60.10.10">
    <property type="entry name" value="Endonuclease/exonuclease/phosphatase"/>
    <property type="match status" value="1"/>
</dbReference>
<accession>A0AAV7Y2R4</accession>
<dbReference type="InterPro" id="IPR036691">
    <property type="entry name" value="Endo/exonu/phosph_ase_sf"/>
</dbReference>
<name>A0AAV7Y2R4_9EUKA</name>
<dbReference type="EMBL" id="JANTQA010000075">
    <property type="protein sequence ID" value="KAJ3424043.1"/>
    <property type="molecule type" value="Genomic_DNA"/>
</dbReference>
<feature type="compositionally biased region" description="Low complexity" evidence="2">
    <location>
        <begin position="186"/>
        <end position="195"/>
    </location>
</feature>
<feature type="compositionally biased region" description="Acidic residues" evidence="2">
    <location>
        <begin position="227"/>
        <end position="236"/>
    </location>
</feature>
<feature type="domain" description="Endonuclease/exonuclease/phosphatase" evidence="3">
    <location>
        <begin position="615"/>
        <end position="834"/>
    </location>
</feature>
<gene>
    <name evidence="4" type="ORF">M0812_29675</name>
</gene>
<feature type="region of interest" description="Disordered" evidence="2">
    <location>
        <begin position="57"/>
        <end position="236"/>
    </location>
</feature>
<organism evidence="4 5">
    <name type="scientific">Anaeramoeba flamelloides</name>
    <dbReference type="NCBI Taxonomy" id="1746091"/>
    <lineage>
        <taxon>Eukaryota</taxon>
        <taxon>Metamonada</taxon>
        <taxon>Anaeramoebidae</taxon>
        <taxon>Anaeramoeba</taxon>
    </lineage>
</organism>
<dbReference type="SUPFAM" id="SSF56219">
    <property type="entry name" value="DNase I-like"/>
    <property type="match status" value="1"/>
</dbReference>
<dbReference type="InterPro" id="IPR005135">
    <property type="entry name" value="Endo/exonuclease/phosphatase"/>
</dbReference>
<protein>
    <submittedName>
        <fullName evidence="4">Death domain-associated protein</fullName>
    </submittedName>
</protein>
<feature type="coiled-coil region" evidence="1">
    <location>
        <begin position="245"/>
        <end position="272"/>
    </location>
</feature>
<feature type="compositionally biased region" description="Basic and acidic residues" evidence="2">
    <location>
        <begin position="132"/>
        <end position="156"/>
    </location>
</feature>
<feature type="region of interest" description="Disordered" evidence="2">
    <location>
        <begin position="18"/>
        <end position="44"/>
    </location>
</feature>
<reference evidence="4" key="1">
    <citation type="submission" date="2022-08" db="EMBL/GenBank/DDBJ databases">
        <title>Novel sulphate-reducing endosymbionts in the free-living metamonad Anaeramoeba.</title>
        <authorList>
            <person name="Jerlstrom-Hultqvist J."/>
            <person name="Cepicka I."/>
            <person name="Gallot-Lavallee L."/>
            <person name="Salas-Leiva D."/>
            <person name="Curtis B.A."/>
            <person name="Zahonova K."/>
            <person name="Pipaliya S."/>
            <person name="Dacks J."/>
            <person name="Roger A.J."/>
        </authorList>
    </citation>
    <scope>NUCLEOTIDE SEQUENCE</scope>
    <source>
        <strain evidence="4">Busselton2</strain>
    </source>
</reference>
<evidence type="ECO:0000256" key="1">
    <source>
        <dbReference type="SAM" id="Coils"/>
    </source>
</evidence>
<dbReference type="Pfam" id="PF03372">
    <property type="entry name" value="Exo_endo_phos"/>
    <property type="match status" value="1"/>
</dbReference>
<feature type="compositionally biased region" description="Polar residues" evidence="2">
    <location>
        <begin position="60"/>
        <end position="77"/>
    </location>
</feature>
<evidence type="ECO:0000256" key="2">
    <source>
        <dbReference type="SAM" id="MobiDB-lite"/>
    </source>
</evidence>
<dbReference type="Proteomes" id="UP001146793">
    <property type="component" value="Unassembled WGS sequence"/>
</dbReference>
<evidence type="ECO:0000313" key="5">
    <source>
        <dbReference type="Proteomes" id="UP001146793"/>
    </source>
</evidence>
<proteinExistence type="predicted"/>
<keyword evidence="1" id="KW-0175">Coiled coil</keyword>
<comment type="caution">
    <text evidence="4">The sequence shown here is derived from an EMBL/GenBank/DDBJ whole genome shotgun (WGS) entry which is preliminary data.</text>
</comment>
<sequence>MKDTIINNTTITVKKALKKSLNQNNKKNNNPNSKERKTKIKTIEEISQTIKDIKKEQEESITLDQSDTEESNLNSKSGKFDITDPLCGGSSNPRGGISATPKPDLGDSTLTNELNSEVQRMDSELSVIKGKKSLDQKEREKEKEKKKEKKKTIEGKKTKKTKMKNPEKESKDKLQRRGEQNRVVISPDSESSTSESELESHSDTSESSNSSKSEESVNSSDSLNTSESDDSSSENEEVLLINNNINNSNNNNNKIKIKRKELEEVGEKIKKKYNIKEIQFDTNSKTGKYNGTKCLKCKSPNRSKKRLYCNTYNWGAIDINNNRTPKEEILLGSLIQTDENPEKSQNLLNSLKLKKRENIYRDKEDFIKWYRTDFENPLGQPIIFKIESNRGKRIVEHTKNKRIFRKLKKILKNEIKKWKITTINCHQLREWLSQTIKYSYYRTYETRQTARYSDKKYYRKKYPKKAKLPKLFRNIYNYTVEEIKKNLKISFTHSKKIVKYGKIGTYEDKNFGCIRKVGRRNKLIFKTTEKFLSILEIFSIINNPIPLRILRRGEKEIEIWDDSIKINEYQEIFIQKTQTINQNIKMLKYDQNKIPKFISRGNTAQIESEIYLKIATFNVGGLGKDIKTEAMEMFLYQNNIDIALIQETRKSSSVYLRKYRAISKKSYGSKGNKGGLAILFKPFLKLFITEKLIDHEDIMGINLNDLSIVNCYGRQRDPEGKIDFPEIFKNKLKNICANWKIRKILIAGDFNLSNEQLDEIPQIENNNFKIRKNEKPSRKRNIDHIISKNIQFKTKINKCITSPLIPKEKQKMKIKNNQKKINKEKIDMVRLSDHKMVINKIKIEKDLEIKQIYSCREESKFQEEFILYFKDKELNEKNFSNFKKKFTKIIHIIQDLKYEDYITIQKMIEFIVDPYTKKTITREKKKLE</sequence>
<feature type="compositionally biased region" description="Polar residues" evidence="2">
    <location>
        <begin position="108"/>
        <end position="118"/>
    </location>
</feature>